<dbReference type="InterPro" id="IPR036097">
    <property type="entry name" value="HisK_dim/P_sf"/>
</dbReference>
<dbReference type="CDD" id="cd00156">
    <property type="entry name" value="REC"/>
    <property type="match status" value="1"/>
</dbReference>
<dbReference type="InterPro" id="IPR005467">
    <property type="entry name" value="His_kinase_dom"/>
</dbReference>
<accession>A0A9D7SHS0</accession>
<feature type="domain" description="Histidine kinase" evidence="7">
    <location>
        <begin position="504"/>
        <end position="729"/>
    </location>
</feature>
<keyword evidence="5" id="KW-0175">Coiled coil</keyword>
<feature type="modified residue" description="4-aspartylphosphate" evidence="4">
    <location>
        <position position="801"/>
    </location>
</feature>
<dbReference type="PANTHER" id="PTHR43065:SF42">
    <property type="entry name" value="TWO-COMPONENT SENSOR PPRA"/>
    <property type="match status" value="1"/>
</dbReference>
<proteinExistence type="predicted"/>
<dbReference type="InterPro" id="IPR011006">
    <property type="entry name" value="CheY-like_superfamily"/>
</dbReference>
<dbReference type="InterPro" id="IPR004358">
    <property type="entry name" value="Sig_transdc_His_kin-like_C"/>
</dbReference>
<dbReference type="SMART" id="SM00387">
    <property type="entry name" value="HATPase_c"/>
    <property type="match status" value="1"/>
</dbReference>
<dbReference type="InterPro" id="IPR001789">
    <property type="entry name" value="Sig_transdc_resp-reg_receiver"/>
</dbReference>
<dbReference type="InterPro" id="IPR003661">
    <property type="entry name" value="HisK_dim/P_dom"/>
</dbReference>
<protein>
    <recommendedName>
        <fullName evidence="2">histidine kinase</fullName>
        <ecNumber evidence="2">2.7.13.3</ecNumber>
    </recommendedName>
</protein>
<dbReference type="Gene3D" id="1.10.287.130">
    <property type="match status" value="1"/>
</dbReference>
<comment type="catalytic activity">
    <reaction evidence="1">
        <text>ATP + protein L-histidine = ADP + protein N-phospho-L-histidine.</text>
        <dbReference type="EC" id="2.7.13.3"/>
    </reaction>
</comment>
<dbReference type="AlphaFoldDB" id="A0A9D7SHS0"/>
<reference evidence="9" key="1">
    <citation type="submission" date="2020-10" db="EMBL/GenBank/DDBJ databases">
        <title>Connecting structure to function with the recovery of over 1000 high-quality activated sludge metagenome-assembled genomes encoding full-length rRNA genes using long-read sequencing.</title>
        <authorList>
            <person name="Singleton C.M."/>
            <person name="Petriglieri F."/>
            <person name="Kristensen J.M."/>
            <person name="Kirkegaard R.H."/>
            <person name="Michaelsen T.Y."/>
            <person name="Andersen M.H."/>
            <person name="Karst S.M."/>
            <person name="Dueholm M.S."/>
            <person name="Nielsen P.H."/>
            <person name="Albertsen M."/>
        </authorList>
    </citation>
    <scope>NUCLEOTIDE SEQUENCE</scope>
    <source>
        <strain evidence="9">Skiv_18-Q3-R9-52_MAXAC.067</strain>
    </source>
</reference>
<keyword evidence="3 4" id="KW-0597">Phosphoprotein</keyword>
<evidence type="ECO:0000259" key="7">
    <source>
        <dbReference type="PROSITE" id="PS50109"/>
    </source>
</evidence>
<dbReference type="Pfam" id="PF00072">
    <property type="entry name" value="Response_reg"/>
    <property type="match status" value="1"/>
</dbReference>
<evidence type="ECO:0000256" key="2">
    <source>
        <dbReference type="ARBA" id="ARBA00012438"/>
    </source>
</evidence>
<dbReference type="Gene3D" id="3.40.190.10">
    <property type="entry name" value="Periplasmic binding protein-like II"/>
    <property type="match status" value="2"/>
</dbReference>
<dbReference type="GO" id="GO:0000155">
    <property type="term" value="F:phosphorelay sensor kinase activity"/>
    <property type="evidence" value="ECO:0007669"/>
    <property type="project" value="InterPro"/>
</dbReference>
<dbReference type="Pfam" id="PF00497">
    <property type="entry name" value="SBP_bac_3"/>
    <property type="match status" value="1"/>
</dbReference>
<sequence length="875" mass="96091">MTLSRLAFPAFPAFRMIGRLMIASLLSLGLGPLLAAPHRVVKVAVFPHAPAISMGEDGNAKGFYVDMLQEVARQQNWELRYVPGTWQEGLNRIRTGEVDLLTSVAHKAEREAYLDYCAQSSFTVWSILYAHPKAGIQSVLDVRDRRIGIMQGDVNGDNFRTLCARFNLPVTYLELGSFEEVLRAVESGKVDGGVATNIFGYSQESRFRVERTPVVFSPFDIHFAVARGRNQDLRLALDRYLEAGKPSPDSGYHQAINRWLSPRPKEGLPPWALPVGLGIFAALVLSILLALAFRRQVDRATVEIRTLNAGLERELAEKQRLEAQILLVASGVSGSFGKTFLQDLVKHLAQATGADVAFIGEIIPAAEGNRIHTLAMHLDGSPAGNRDYSLVGSPYEHDLPGELSVIARGARERYPRLAFLQELGAQGYVAAPLVDSQNKVQGLLAVIHRGAITAPEEVATLIRIFSARAASELERRNSEEARQVMERQMQHAQKLESLGVLAGGIAHDFNNLLTAMLGHMNVAQVKLAPESPAHPHLESLERIIHRAADLTRQMLAYSGKGRFVVRSHDLNQVVQEVTHLLEVSIPKKVALRFDLTPALPLVEADAAQIQQVIMNLVTNAADAIGDQDGTIRLTTTSLHLDRAYLDQSFHGQDLLPGTYAILEVNDSGCGMSPEILRRIFDPFFTTKVTGRGLGLSATLGILKGHRAGMRIYSEPGRGTNFKLLFPTTAADREEEETLPGVAPALERQATVLLVDDEEMIRESVTLVLESLGLTVVTASNGQEALDALGREDLAVDVVLMDLTMPHMDGREAFQIIRRTHPDLPVILSSGYNEHESIHDFTGRGLAAFLQKPYTLGTLERTVLDVLARRHSQKPA</sequence>
<evidence type="ECO:0000256" key="6">
    <source>
        <dbReference type="SAM" id="Phobius"/>
    </source>
</evidence>
<feature type="transmembrane region" description="Helical" evidence="6">
    <location>
        <begin position="271"/>
        <end position="293"/>
    </location>
</feature>
<dbReference type="EMBL" id="JADKIO010000006">
    <property type="protein sequence ID" value="MBK9796737.1"/>
    <property type="molecule type" value="Genomic_DNA"/>
</dbReference>
<evidence type="ECO:0000313" key="10">
    <source>
        <dbReference type="Proteomes" id="UP000886657"/>
    </source>
</evidence>
<dbReference type="InterPro" id="IPR003594">
    <property type="entry name" value="HATPase_dom"/>
</dbReference>
<organism evidence="9 10">
    <name type="scientific">Candidatus Geothrix skivensis</name>
    <dbReference type="NCBI Taxonomy" id="2954439"/>
    <lineage>
        <taxon>Bacteria</taxon>
        <taxon>Pseudomonadati</taxon>
        <taxon>Acidobacteriota</taxon>
        <taxon>Holophagae</taxon>
        <taxon>Holophagales</taxon>
        <taxon>Holophagaceae</taxon>
        <taxon>Geothrix</taxon>
    </lineage>
</organism>
<keyword evidence="6" id="KW-1133">Transmembrane helix</keyword>
<evidence type="ECO:0000256" key="4">
    <source>
        <dbReference type="PROSITE-ProRule" id="PRU00169"/>
    </source>
</evidence>
<dbReference type="InterPro" id="IPR001638">
    <property type="entry name" value="Solute-binding_3/MltF_N"/>
</dbReference>
<dbReference type="Gene3D" id="3.30.565.10">
    <property type="entry name" value="Histidine kinase-like ATPase, C-terminal domain"/>
    <property type="match status" value="1"/>
</dbReference>
<evidence type="ECO:0000313" key="9">
    <source>
        <dbReference type="EMBL" id="MBK9796737.1"/>
    </source>
</evidence>
<dbReference type="Pfam" id="PF02518">
    <property type="entry name" value="HATPase_c"/>
    <property type="match status" value="1"/>
</dbReference>
<dbReference type="Gene3D" id="3.40.50.2300">
    <property type="match status" value="1"/>
</dbReference>
<dbReference type="EC" id="2.7.13.3" evidence="2"/>
<dbReference type="CDD" id="cd00082">
    <property type="entry name" value="HisKA"/>
    <property type="match status" value="1"/>
</dbReference>
<dbReference type="SMART" id="SM00062">
    <property type="entry name" value="PBPb"/>
    <property type="match status" value="1"/>
</dbReference>
<dbReference type="InterPro" id="IPR036890">
    <property type="entry name" value="HATPase_C_sf"/>
</dbReference>
<evidence type="ECO:0000259" key="8">
    <source>
        <dbReference type="PROSITE" id="PS50110"/>
    </source>
</evidence>
<dbReference type="PANTHER" id="PTHR43065">
    <property type="entry name" value="SENSOR HISTIDINE KINASE"/>
    <property type="match status" value="1"/>
</dbReference>
<feature type="domain" description="Response regulatory" evidence="8">
    <location>
        <begin position="750"/>
        <end position="866"/>
    </location>
</feature>
<name>A0A9D7SHS0_9BACT</name>
<dbReference type="SMART" id="SM00448">
    <property type="entry name" value="REC"/>
    <property type="match status" value="1"/>
</dbReference>
<dbReference type="SUPFAM" id="SSF55781">
    <property type="entry name" value="GAF domain-like"/>
    <property type="match status" value="1"/>
</dbReference>
<evidence type="ECO:0000256" key="3">
    <source>
        <dbReference type="ARBA" id="ARBA00022553"/>
    </source>
</evidence>
<dbReference type="SUPFAM" id="SSF55874">
    <property type="entry name" value="ATPase domain of HSP90 chaperone/DNA topoisomerase II/histidine kinase"/>
    <property type="match status" value="1"/>
</dbReference>
<gene>
    <name evidence="9" type="ORF">IPP58_09615</name>
</gene>
<evidence type="ECO:0000256" key="5">
    <source>
        <dbReference type="SAM" id="Coils"/>
    </source>
</evidence>
<keyword evidence="6" id="KW-0812">Transmembrane</keyword>
<dbReference type="SUPFAM" id="SSF52172">
    <property type="entry name" value="CheY-like"/>
    <property type="match status" value="1"/>
</dbReference>
<dbReference type="PROSITE" id="PS50109">
    <property type="entry name" value="HIS_KIN"/>
    <property type="match status" value="1"/>
</dbReference>
<keyword evidence="6" id="KW-0472">Membrane</keyword>
<dbReference type="SUPFAM" id="SSF53850">
    <property type="entry name" value="Periplasmic binding protein-like II"/>
    <property type="match status" value="1"/>
</dbReference>
<evidence type="ECO:0000256" key="1">
    <source>
        <dbReference type="ARBA" id="ARBA00000085"/>
    </source>
</evidence>
<feature type="coiled-coil region" evidence="5">
    <location>
        <begin position="468"/>
        <end position="495"/>
    </location>
</feature>
<dbReference type="PROSITE" id="PS50110">
    <property type="entry name" value="RESPONSE_REGULATORY"/>
    <property type="match status" value="1"/>
</dbReference>
<dbReference type="SUPFAM" id="SSF47384">
    <property type="entry name" value="Homodimeric domain of signal transducing histidine kinase"/>
    <property type="match status" value="1"/>
</dbReference>
<dbReference type="PRINTS" id="PR00344">
    <property type="entry name" value="BCTRLSENSOR"/>
</dbReference>
<dbReference type="InterPro" id="IPR029016">
    <property type="entry name" value="GAF-like_dom_sf"/>
</dbReference>
<comment type="caution">
    <text evidence="9">The sequence shown here is derived from an EMBL/GenBank/DDBJ whole genome shotgun (WGS) entry which is preliminary data.</text>
</comment>
<dbReference type="Gene3D" id="3.30.450.40">
    <property type="match status" value="1"/>
</dbReference>
<dbReference type="Proteomes" id="UP000886657">
    <property type="component" value="Unassembled WGS sequence"/>
</dbReference>